<sequence length="242" mass="27346">MRRFITILLISLITIAFAQENPVAARGRYTKVTKGKEALYEKAYAKHVANFHVQPWATFAAKVMSGPRTGQYYTGTTGHYWKDYAERVVTKAHRDDRKNFVKYIEGGSGAMYFEKILDASYNDRSAPMWEVTTYYTKPGARSTMLSVLRKAVEANKKSNYDGSYGVYAVVSGGDQDGLLVLVTRMDSMADMAVSGPSVKDRWVKTFGEQSWEKNIKDWRSSYTKSTTEIFQVIPEMSTPPSD</sequence>
<reference evidence="1" key="1">
    <citation type="submission" date="2018-05" db="EMBL/GenBank/DDBJ databases">
        <authorList>
            <person name="Lanie J.A."/>
            <person name="Ng W.-L."/>
            <person name="Kazmierczak K.M."/>
            <person name="Andrzejewski T.M."/>
            <person name="Davidsen T.M."/>
            <person name="Wayne K.J."/>
            <person name="Tettelin H."/>
            <person name="Glass J.I."/>
            <person name="Rusch D."/>
            <person name="Podicherti R."/>
            <person name="Tsui H.-C.T."/>
            <person name="Winkler M.E."/>
        </authorList>
    </citation>
    <scope>NUCLEOTIDE SEQUENCE</scope>
</reference>
<proteinExistence type="predicted"/>
<dbReference type="EMBL" id="UINC01078233">
    <property type="protein sequence ID" value="SVC19118.1"/>
    <property type="molecule type" value="Genomic_DNA"/>
</dbReference>
<dbReference type="AlphaFoldDB" id="A0A382K4C8"/>
<accession>A0A382K4C8</accession>
<organism evidence="1">
    <name type="scientific">marine metagenome</name>
    <dbReference type="NCBI Taxonomy" id="408172"/>
    <lineage>
        <taxon>unclassified sequences</taxon>
        <taxon>metagenomes</taxon>
        <taxon>ecological metagenomes</taxon>
    </lineage>
</organism>
<evidence type="ECO:0008006" key="2">
    <source>
        <dbReference type="Google" id="ProtNLM"/>
    </source>
</evidence>
<evidence type="ECO:0000313" key="1">
    <source>
        <dbReference type="EMBL" id="SVC19118.1"/>
    </source>
</evidence>
<gene>
    <name evidence="1" type="ORF">METZ01_LOCUS271972</name>
</gene>
<name>A0A382K4C8_9ZZZZ</name>
<protein>
    <recommendedName>
        <fullName evidence="2">NIPSNAP domain-containing protein</fullName>
    </recommendedName>
</protein>